<dbReference type="PANTHER" id="PTHR45996">
    <property type="entry name" value="AGAP001464-PB"/>
    <property type="match status" value="1"/>
</dbReference>
<keyword evidence="10" id="KW-1185">Reference proteome</keyword>
<dbReference type="PANTHER" id="PTHR45996:SF3">
    <property type="entry name" value="CREB-H TRANSCRIPTION FACTOR HOMOLOG LET-607"/>
    <property type="match status" value="1"/>
</dbReference>
<comment type="subcellular location">
    <subcellularLocation>
        <location evidence="1">Endoplasmic reticulum membrane</location>
        <topology evidence="1">Single-pass type II membrane protein</topology>
    </subcellularLocation>
</comment>
<dbReference type="InterPro" id="IPR046347">
    <property type="entry name" value="bZIP_sf"/>
</dbReference>
<evidence type="ECO:0000313" key="9">
    <source>
        <dbReference type="EMBL" id="OWF47934.1"/>
    </source>
</evidence>
<evidence type="ECO:0000256" key="4">
    <source>
        <dbReference type="ARBA" id="ARBA00023163"/>
    </source>
</evidence>
<dbReference type="PROSITE" id="PS50217">
    <property type="entry name" value="BZIP"/>
    <property type="match status" value="1"/>
</dbReference>
<dbReference type="GO" id="GO:0000978">
    <property type="term" value="F:RNA polymerase II cis-regulatory region sequence-specific DNA binding"/>
    <property type="evidence" value="ECO:0007669"/>
    <property type="project" value="TreeGrafter"/>
</dbReference>
<reference evidence="9 10" key="1">
    <citation type="journal article" date="2017" name="Nat. Ecol. Evol.">
        <title>Scallop genome provides insights into evolution of bilaterian karyotype and development.</title>
        <authorList>
            <person name="Wang S."/>
            <person name="Zhang J."/>
            <person name="Jiao W."/>
            <person name="Li J."/>
            <person name="Xun X."/>
            <person name="Sun Y."/>
            <person name="Guo X."/>
            <person name="Huan P."/>
            <person name="Dong B."/>
            <person name="Zhang L."/>
            <person name="Hu X."/>
            <person name="Sun X."/>
            <person name="Wang J."/>
            <person name="Zhao C."/>
            <person name="Wang Y."/>
            <person name="Wang D."/>
            <person name="Huang X."/>
            <person name="Wang R."/>
            <person name="Lv J."/>
            <person name="Li Y."/>
            <person name="Zhang Z."/>
            <person name="Liu B."/>
            <person name="Lu W."/>
            <person name="Hui Y."/>
            <person name="Liang J."/>
            <person name="Zhou Z."/>
            <person name="Hou R."/>
            <person name="Li X."/>
            <person name="Liu Y."/>
            <person name="Li H."/>
            <person name="Ning X."/>
            <person name="Lin Y."/>
            <person name="Zhao L."/>
            <person name="Xing Q."/>
            <person name="Dou J."/>
            <person name="Li Y."/>
            <person name="Mao J."/>
            <person name="Guo H."/>
            <person name="Dou H."/>
            <person name="Li T."/>
            <person name="Mu C."/>
            <person name="Jiang W."/>
            <person name="Fu Q."/>
            <person name="Fu X."/>
            <person name="Miao Y."/>
            <person name="Liu J."/>
            <person name="Yu Q."/>
            <person name="Li R."/>
            <person name="Liao H."/>
            <person name="Li X."/>
            <person name="Kong Y."/>
            <person name="Jiang Z."/>
            <person name="Chourrout D."/>
            <person name="Li R."/>
            <person name="Bao Z."/>
        </authorList>
    </citation>
    <scope>NUCLEOTIDE SEQUENCE [LARGE SCALE GENOMIC DNA]</scope>
    <source>
        <strain evidence="9 10">PY_sf001</strain>
    </source>
</reference>
<organism evidence="9 10">
    <name type="scientific">Mizuhopecten yessoensis</name>
    <name type="common">Japanese scallop</name>
    <name type="synonym">Patinopecten yessoensis</name>
    <dbReference type="NCBI Taxonomy" id="6573"/>
    <lineage>
        <taxon>Eukaryota</taxon>
        <taxon>Metazoa</taxon>
        <taxon>Spiralia</taxon>
        <taxon>Lophotrochozoa</taxon>
        <taxon>Mollusca</taxon>
        <taxon>Bivalvia</taxon>
        <taxon>Autobranchia</taxon>
        <taxon>Pteriomorphia</taxon>
        <taxon>Pectinida</taxon>
        <taxon>Pectinoidea</taxon>
        <taxon>Pectinidae</taxon>
        <taxon>Mizuhopecten</taxon>
    </lineage>
</organism>
<keyword evidence="2" id="KW-0805">Transcription regulation</keyword>
<evidence type="ECO:0000256" key="7">
    <source>
        <dbReference type="SAM" id="MobiDB-lite"/>
    </source>
</evidence>
<keyword evidence="5" id="KW-0539">Nucleus</keyword>
<dbReference type="SUPFAM" id="SSF57959">
    <property type="entry name" value="Leucine zipper domain"/>
    <property type="match status" value="1"/>
</dbReference>
<dbReference type="InterPro" id="IPR004827">
    <property type="entry name" value="bZIP"/>
</dbReference>
<dbReference type="AlphaFoldDB" id="A0A210QGP9"/>
<evidence type="ECO:0000256" key="6">
    <source>
        <dbReference type="SAM" id="Coils"/>
    </source>
</evidence>
<dbReference type="InterPro" id="IPR051381">
    <property type="entry name" value="CREB_ATF_subfamily"/>
</dbReference>
<feature type="domain" description="BZIP" evidence="8">
    <location>
        <begin position="270"/>
        <end position="333"/>
    </location>
</feature>
<evidence type="ECO:0000256" key="1">
    <source>
        <dbReference type="ARBA" id="ARBA00004648"/>
    </source>
</evidence>
<feature type="coiled-coil region" evidence="6">
    <location>
        <begin position="295"/>
        <end position="336"/>
    </location>
</feature>
<dbReference type="EMBL" id="NEDP02003748">
    <property type="protein sequence ID" value="OWF47934.1"/>
    <property type="molecule type" value="Genomic_DNA"/>
</dbReference>
<keyword evidence="6" id="KW-0175">Coiled coil</keyword>
<dbReference type="SMART" id="SM00338">
    <property type="entry name" value="BRLZ"/>
    <property type="match status" value="1"/>
</dbReference>
<dbReference type="STRING" id="6573.A0A210QGP9"/>
<dbReference type="Gene3D" id="1.20.5.170">
    <property type="match status" value="1"/>
</dbReference>
<keyword evidence="4" id="KW-0804">Transcription</keyword>
<dbReference type="PROSITE" id="PS00036">
    <property type="entry name" value="BZIP_BASIC"/>
    <property type="match status" value="1"/>
</dbReference>
<dbReference type="GO" id="GO:0005789">
    <property type="term" value="C:endoplasmic reticulum membrane"/>
    <property type="evidence" value="ECO:0007669"/>
    <property type="project" value="UniProtKB-SubCell"/>
</dbReference>
<protein>
    <submittedName>
        <fullName evidence="9">Cyclic AMP-responsive element-binding protein 3-like protein 3</fullName>
    </submittedName>
</protein>
<evidence type="ECO:0000256" key="2">
    <source>
        <dbReference type="ARBA" id="ARBA00023015"/>
    </source>
</evidence>
<evidence type="ECO:0000256" key="5">
    <source>
        <dbReference type="ARBA" id="ARBA00023242"/>
    </source>
</evidence>
<evidence type="ECO:0000259" key="8">
    <source>
        <dbReference type="PROSITE" id="PS50217"/>
    </source>
</evidence>
<dbReference type="CDD" id="cd14689">
    <property type="entry name" value="bZIP_CREB3"/>
    <property type="match status" value="1"/>
</dbReference>
<gene>
    <name evidence="9" type="ORF">KP79_PYT15549</name>
</gene>
<feature type="compositionally biased region" description="Polar residues" evidence="7">
    <location>
        <begin position="86"/>
        <end position="115"/>
    </location>
</feature>
<name>A0A210QGP9_MIZYE</name>
<evidence type="ECO:0000313" key="10">
    <source>
        <dbReference type="Proteomes" id="UP000242188"/>
    </source>
</evidence>
<dbReference type="GO" id="GO:0000981">
    <property type="term" value="F:DNA-binding transcription factor activity, RNA polymerase II-specific"/>
    <property type="evidence" value="ECO:0007669"/>
    <property type="project" value="TreeGrafter"/>
</dbReference>
<dbReference type="OrthoDB" id="674948at2759"/>
<dbReference type="GO" id="GO:0005634">
    <property type="term" value="C:nucleus"/>
    <property type="evidence" value="ECO:0007669"/>
    <property type="project" value="TreeGrafter"/>
</dbReference>
<proteinExistence type="predicted"/>
<accession>A0A210QGP9</accession>
<dbReference type="Proteomes" id="UP000242188">
    <property type="component" value="Unassembled WGS sequence"/>
</dbReference>
<keyword evidence="3" id="KW-0238">DNA-binding</keyword>
<dbReference type="Pfam" id="PF00170">
    <property type="entry name" value="bZIP_1"/>
    <property type="match status" value="1"/>
</dbReference>
<evidence type="ECO:0000256" key="3">
    <source>
        <dbReference type="ARBA" id="ARBA00023125"/>
    </source>
</evidence>
<sequence>MAVRSDPDQVLDLLFNDSDGLLKSEVQGIQTVDFSDLGLFSEGDGDLLESVLKEANLGDLDTDIDIDQPQQKTFTTHTDHDYFAQRSPTNSDSGVSLESSAYSPQSFGDEQLQNSPKEYYLSDSSTNISTVDYMDKLSEHSPLALEDFNMKDFDMEGVDGLNTSDLLSEEDFLTCMNRSSQTKDSAAVTISLDDNQLNSSDEGSDVANTIRIIKVTSHLTDGLPFTMKDISTKTGKFPDLRLTDEEKDLLAREGVQLPTDMPLTKEEEKVLKAVRRKIRNKVSAKESRKRKQGYVEGLEKRVKMSTTENQKLKTKVSSLENQNQTLAQQLKKLQSYILSKANKPQTSTCIMVLVLSFAFIIVPNFSPLGKRDGLEAKNIPMAGKSRSLLHDYGYESEADLDDPYGIKVSMKPGPPWEVPPKTPAMKIPSNAHTRVEFEMDQSEEVMDKMADSAAQTIATQVEEKNDTVLKFKESHTVKEEI</sequence>
<comment type="caution">
    <text evidence="9">The sequence shown here is derived from an EMBL/GenBank/DDBJ whole genome shotgun (WGS) entry which is preliminary data.</text>
</comment>
<feature type="region of interest" description="Disordered" evidence="7">
    <location>
        <begin position="76"/>
        <end position="115"/>
    </location>
</feature>